<keyword evidence="2" id="KW-1185">Reference proteome</keyword>
<reference evidence="2" key="1">
    <citation type="journal article" date="2019" name="Int. J. Syst. Evol. Microbiol.">
        <title>The Global Catalogue of Microorganisms (GCM) 10K type strain sequencing project: providing services to taxonomists for standard genome sequencing and annotation.</title>
        <authorList>
            <consortium name="The Broad Institute Genomics Platform"/>
            <consortium name="The Broad Institute Genome Sequencing Center for Infectious Disease"/>
            <person name="Wu L."/>
            <person name="Ma J."/>
        </authorList>
    </citation>
    <scope>NUCLEOTIDE SEQUENCE [LARGE SCALE GENOMIC DNA]</scope>
    <source>
        <strain evidence="2">KCTC 42143</strain>
    </source>
</reference>
<proteinExistence type="predicted"/>
<organism evidence="1 2">
    <name type="scientific">Carnobacterium antarcticum</name>
    <dbReference type="NCBI Taxonomy" id="2126436"/>
    <lineage>
        <taxon>Bacteria</taxon>
        <taxon>Bacillati</taxon>
        <taxon>Bacillota</taxon>
        <taxon>Bacilli</taxon>
        <taxon>Lactobacillales</taxon>
        <taxon>Carnobacteriaceae</taxon>
        <taxon>Carnobacterium</taxon>
    </lineage>
</organism>
<evidence type="ECO:0000313" key="2">
    <source>
        <dbReference type="Proteomes" id="UP001597285"/>
    </source>
</evidence>
<dbReference type="EMBL" id="JBHUFF010000013">
    <property type="protein sequence ID" value="MFD1799397.1"/>
    <property type="molecule type" value="Genomic_DNA"/>
</dbReference>
<dbReference type="RefSeq" id="WP_058918408.1">
    <property type="nucleotide sequence ID" value="NZ_JBHSQC010000025.1"/>
</dbReference>
<gene>
    <name evidence="1" type="ORF">ACFSBK_05975</name>
</gene>
<protein>
    <submittedName>
        <fullName evidence="1">Uncharacterized protein</fullName>
    </submittedName>
</protein>
<comment type="caution">
    <text evidence="1">The sequence shown here is derived from an EMBL/GenBank/DDBJ whole genome shotgun (WGS) entry which is preliminary data.</text>
</comment>
<dbReference type="Proteomes" id="UP001597285">
    <property type="component" value="Unassembled WGS sequence"/>
</dbReference>
<name>A0ABW4NLZ3_9LACT</name>
<accession>A0ABW4NLZ3</accession>
<evidence type="ECO:0000313" key="1">
    <source>
        <dbReference type="EMBL" id="MFD1799397.1"/>
    </source>
</evidence>
<sequence length="87" mass="10208">MSSEVMLAFLQTEYDKALVSSDVVKSLIQLKKTAGKYKKELNKKEYKLFISGITEAIKEFDEEIKREKRLSANPHKKLKECEWDAYF</sequence>